<name>A0A9Q3JYL6_9BASI</name>
<accession>A0A9Q3JYL6</accession>
<keyword evidence="3" id="KW-1185">Reference proteome</keyword>
<dbReference type="EMBL" id="AVOT02086241">
    <property type="protein sequence ID" value="MBW0570431.1"/>
    <property type="molecule type" value="Genomic_DNA"/>
</dbReference>
<sequence length="314" mass="35934">MIYEPMLELSMSSSSRYKSHLDGSDRHLHGEVQAVLHGVPQGVMSSWHILKTFLTEEDIMVYSNGWNPLSSRPQIRNIKKYHSKKREASKEKASVASISKPQVNQPPQEGKKNKKKNRRKPYSPSYRIPKNSKGCHGQCLQHGQTFYGIQGQGGTKNETTPFPKQITLSCDVVNTLTELQESILPLKDMKKRLLSLQEIDNSLSSLTKIVVQNKKESDNIKFMVENKKPKVLIDNTQKLIQGQQELYKYIKDIKHKTLTINYDVSIDNLTKKLNKLSISVEKFEKKTSSHQKLLSDHVEKGDEARIHVRDDIKS</sequence>
<protein>
    <submittedName>
        <fullName evidence="2">Uncharacterized protein</fullName>
    </submittedName>
</protein>
<organism evidence="2 3">
    <name type="scientific">Austropuccinia psidii MF-1</name>
    <dbReference type="NCBI Taxonomy" id="1389203"/>
    <lineage>
        <taxon>Eukaryota</taxon>
        <taxon>Fungi</taxon>
        <taxon>Dikarya</taxon>
        <taxon>Basidiomycota</taxon>
        <taxon>Pucciniomycotina</taxon>
        <taxon>Pucciniomycetes</taxon>
        <taxon>Pucciniales</taxon>
        <taxon>Sphaerophragmiaceae</taxon>
        <taxon>Austropuccinia</taxon>
    </lineage>
</organism>
<dbReference type="AlphaFoldDB" id="A0A9Q3JYL6"/>
<feature type="compositionally biased region" description="Basic residues" evidence="1">
    <location>
        <begin position="112"/>
        <end position="121"/>
    </location>
</feature>
<feature type="region of interest" description="Disordered" evidence="1">
    <location>
        <begin position="82"/>
        <end position="134"/>
    </location>
</feature>
<comment type="caution">
    <text evidence="2">The sequence shown here is derived from an EMBL/GenBank/DDBJ whole genome shotgun (WGS) entry which is preliminary data.</text>
</comment>
<evidence type="ECO:0000256" key="1">
    <source>
        <dbReference type="SAM" id="MobiDB-lite"/>
    </source>
</evidence>
<proteinExistence type="predicted"/>
<evidence type="ECO:0000313" key="3">
    <source>
        <dbReference type="Proteomes" id="UP000765509"/>
    </source>
</evidence>
<evidence type="ECO:0000313" key="2">
    <source>
        <dbReference type="EMBL" id="MBW0570431.1"/>
    </source>
</evidence>
<gene>
    <name evidence="2" type="ORF">O181_110146</name>
</gene>
<dbReference type="Proteomes" id="UP000765509">
    <property type="component" value="Unassembled WGS sequence"/>
</dbReference>
<reference evidence="2" key="1">
    <citation type="submission" date="2021-03" db="EMBL/GenBank/DDBJ databases">
        <title>Draft genome sequence of rust myrtle Austropuccinia psidii MF-1, a brazilian biotype.</title>
        <authorList>
            <person name="Quecine M.C."/>
            <person name="Pachon D.M.R."/>
            <person name="Bonatelli M.L."/>
            <person name="Correr F.H."/>
            <person name="Franceschini L.M."/>
            <person name="Leite T.F."/>
            <person name="Margarido G.R.A."/>
            <person name="Almeida C.A."/>
            <person name="Ferrarezi J.A."/>
            <person name="Labate C.A."/>
        </authorList>
    </citation>
    <scope>NUCLEOTIDE SEQUENCE</scope>
    <source>
        <strain evidence="2">MF-1</strain>
    </source>
</reference>